<sequence>MIDILIKNVMVVDGTGAPAYRGSVGVSGDKIVSVSGTEAAKKVIEGEGLYVSPGFIDAHSHGDLILGDECARLCKTSQGVTTEIGGQCGLSAAPVVPTHLELVQGQLSVGALKFPDDMPNWTSYSRYLEYADAAPKTANIKSYVGHSTLRIAVMGFDNREPTAQEMDTMKSLLKEAMENGAAGFSTGLIYTPCCYATTEEIVELAKVIKPYGGIYASHMRNESYDSVKAVEETIEIGRRAGVPVFISHHKILGKANWGMQKQTLAVIQRAIDEGVQVTCDQYPYPRNMTHLNACIPPWHFTEGVAKMAERLEDPAMRAKIRQEMEDPASEYDNYYINAGGWEGVFVSSSPNTPGVVGKTVAEYAAQLGQDPFETFFDIMVENKGVSSAVYSSMCDEDVFEIAQFPHTVIGSDGLTRALDEKGHPRAYGTCPRAICYYHKENHVMTLEEVVRKMTSMPAARLGMPTKGVIREGYDADLVVFNYENLHDRATYTCSNELTDGIEYVIVNGGIVYHDKKLTGINTGRVLRHFSNVA</sequence>
<dbReference type="SUPFAM" id="SSF51556">
    <property type="entry name" value="Metallo-dependent hydrolases"/>
    <property type="match status" value="1"/>
</dbReference>
<dbReference type="GO" id="GO:0005829">
    <property type="term" value="C:cytosol"/>
    <property type="evidence" value="ECO:0007669"/>
    <property type="project" value="TreeGrafter"/>
</dbReference>
<dbReference type="EMBL" id="LS483470">
    <property type="protein sequence ID" value="SQI44148.1"/>
    <property type="molecule type" value="Genomic_DNA"/>
</dbReference>
<dbReference type="InterPro" id="IPR011059">
    <property type="entry name" value="Metal-dep_hydrolase_composite"/>
</dbReference>
<dbReference type="KEGG" id="lri:NCTC12151_03482"/>
<protein>
    <submittedName>
        <fullName evidence="2">D-aminoacylase</fullName>
        <ecNumber evidence="2">3.5.1.81</ecNumber>
    </submittedName>
</protein>
<dbReference type="Gene3D" id="2.30.40.10">
    <property type="entry name" value="Urease, subunit C, domain 1"/>
    <property type="match status" value="1"/>
</dbReference>
<evidence type="ECO:0000313" key="3">
    <source>
        <dbReference type="Proteomes" id="UP000249005"/>
    </source>
</evidence>
<dbReference type="Proteomes" id="UP000249005">
    <property type="component" value="Chromosome 1"/>
</dbReference>
<dbReference type="EC" id="3.5.1.81" evidence="2"/>
<dbReference type="GO" id="GO:0047420">
    <property type="term" value="F:N-acyl-D-amino-acid deacylase activity"/>
    <property type="evidence" value="ECO:0007669"/>
    <property type="project" value="UniProtKB-EC"/>
</dbReference>
<dbReference type="Gene3D" id="3.20.20.140">
    <property type="entry name" value="Metal-dependent hydrolases"/>
    <property type="match status" value="1"/>
</dbReference>
<dbReference type="GO" id="GO:0016812">
    <property type="term" value="F:hydrolase activity, acting on carbon-nitrogen (but not peptide) bonds, in cyclic amides"/>
    <property type="evidence" value="ECO:0007669"/>
    <property type="project" value="TreeGrafter"/>
</dbReference>
<dbReference type="InterPro" id="IPR032466">
    <property type="entry name" value="Metal_Hydrolase"/>
</dbReference>
<evidence type="ECO:0000313" key="2">
    <source>
        <dbReference type="EMBL" id="SQI44148.1"/>
    </source>
</evidence>
<dbReference type="CDD" id="cd01297">
    <property type="entry name" value="D-aminoacylase"/>
    <property type="match status" value="1"/>
</dbReference>
<dbReference type="Pfam" id="PF07969">
    <property type="entry name" value="Amidohydro_3"/>
    <property type="match status" value="1"/>
</dbReference>
<dbReference type="SUPFAM" id="SSF51338">
    <property type="entry name" value="Composite domain of metallo-dependent hydrolases"/>
    <property type="match status" value="1"/>
</dbReference>
<feature type="domain" description="Amidohydrolase 3" evidence="1">
    <location>
        <begin position="43"/>
        <end position="512"/>
    </location>
</feature>
<accession>A0A2X4V7I9</accession>
<gene>
    <name evidence="2" type="primary">dan_2</name>
    <name evidence="2" type="ORF">NCTC12151_03482</name>
</gene>
<organism evidence="2 3">
    <name type="scientific">Leminorella richardii</name>
    <dbReference type="NCBI Taxonomy" id="158841"/>
    <lineage>
        <taxon>Bacteria</taxon>
        <taxon>Pseudomonadati</taxon>
        <taxon>Pseudomonadota</taxon>
        <taxon>Gammaproteobacteria</taxon>
        <taxon>Enterobacterales</taxon>
        <taxon>Budviciaceae</taxon>
        <taxon>Leminorella</taxon>
    </lineage>
</organism>
<dbReference type="AlphaFoldDB" id="A0A2X4V7I9"/>
<proteinExistence type="predicted"/>
<dbReference type="PANTHER" id="PTHR11647:SF1">
    <property type="entry name" value="COLLAPSIN RESPONSE MEDIATOR PROTEIN"/>
    <property type="match status" value="1"/>
</dbReference>
<dbReference type="InterPro" id="IPR013108">
    <property type="entry name" value="Amidohydro_3"/>
</dbReference>
<dbReference type="OrthoDB" id="9807210at2"/>
<keyword evidence="3" id="KW-1185">Reference proteome</keyword>
<dbReference type="InterPro" id="IPR023100">
    <property type="entry name" value="D-aminoacylase_insert_dom_sf"/>
</dbReference>
<keyword evidence="2" id="KW-0378">Hydrolase</keyword>
<dbReference type="Gene3D" id="3.30.1490.130">
    <property type="entry name" value="D-aminoacylase. Domain 3"/>
    <property type="match status" value="1"/>
</dbReference>
<dbReference type="RefSeq" id="WP_111741743.1">
    <property type="nucleotide sequence ID" value="NZ_LR698987.1"/>
</dbReference>
<reference evidence="2 3" key="1">
    <citation type="submission" date="2018-06" db="EMBL/GenBank/DDBJ databases">
        <authorList>
            <consortium name="Pathogen Informatics"/>
            <person name="Doyle S."/>
        </authorList>
    </citation>
    <scope>NUCLEOTIDE SEQUENCE [LARGE SCALE GENOMIC DNA]</scope>
    <source>
        <strain evidence="2 3">NCTC12151</strain>
    </source>
</reference>
<name>A0A2X4V7I9_9GAMM</name>
<evidence type="ECO:0000259" key="1">
    <source>
        <dbReference type="Pfam" id="PF07969"/>
    </source>
</evidence>
<dbReference type="PANTHER" id="PTHR11647">
    <property type="entry name" value="HYDRANTOINASE/DIHYDROPYRIMIDINASE FAMILY MEMBER"/>
    <property type="match status" value="1"/>
</dbReference>
<dbReference type="InterPro" id="IPR050378">
    <property type="entry name" value="Metallo-dep_Hydrolases_sf"/>
</dbReference>